<dbReference type="Proteomes" id="UP000007015">
    <property type="component" value="Chromosome 5"/>
</dbReference>
<protein>
    <submittedName>
        <fullName evidence="1">Uncharacterized protein</fullName>
    </submittedName>
</protein>
<gene>
    <name evidence="1" type="ORF">OsI_20494</name>
</gene>
<evidence type="ECO:0000313" key="1">
    <source>
        <dbReference type="EMBL" id="EEC79471.1"/>
    </source>
</evidence>
<reference evidence="1 2" key="1">
    <citation type="journal article" date="2005" name="PLoS Biol.">
        <title>The genomes of Oryza sativa: a history of duplications.</title>
        <authorList>
            <person name="Yu J."/>
            <person name="Wang J."/>
            <person name="Lin W."/>
            <person name="Li S."/>
            <person name="Li H."/>
            <person name="Zhou J."/>
            <person name="Ni P."/>
            <person name="Dong W."/>
            <person name="Hu S."/>
            <person name="Zeng C."/>
            <person name="Zhang J."/>
            <person name="Zhang Y."/>
            <person name="Li R."/>
            <person name="Xu Z."/>
            <person name="Li S."/>
            <person name="Li X."/>
            <person name="Zheng H."/>
            <person name="Cong L."/>
            <person name="Lin L."/>
            <person name="Yin J."/>
            <person name="Geng J."/>
            <person name="Li G."/>
            <person name="Shi J."/>
            <person name="Liu J."/>
            <person name="Lv H."/>
            <person name="Li J."/>
            <person name="Wang J."/>
            <person name="Deng Y."/>
            <person name="Ran L."/>
            <person name="Shi X."/>
            <person name="Wang X."/>
            <person name="Wu Q."/>
            <person name="Li C."/>
            <person name="Ren X."/>
            <person name="Wang J."/>
            <person name="Wang X."/>
            <person name="Li D."/>
            <person name="Liu D."/>
            <person name="Zhang X."/>
            <person name="Ji Z."/>
            <person name="Zhao W."/>
            <person name="Sun Y."/>
            <person name="Zhang Z."/>
            <person name="Bao J."/>
            <person name="Han Y."/>
            <person name="Dong L."/>
            <person name="Ji J."/>
            <person name="Chen P."/>
            <person name="Wu S."/>
            <person name="Liu J."/>
            <person name="Xiao Y."/>
            <person name="Bu D."/>
            <person name="Tan J."/>
            <person name="Yang L."/>
            <person name="Ye C."/>
            <person name="Zhang J."/>
            <person name="Xu J."/>
            <person name="Zhou Y."/>
            <person name="Yu Y."/>
            <person name="Zhang B."/>
            <person name="Zhuang S."/>
            <person name="Wei H."/>
            <person name="Liu B."/>
            <person name="Lei M."/>
            <person name="Yu H."/>
            <person name="Li Y."/>
            <person name="Xu H."/>
            <person name="Wei S."/>
            <person name="He X."/>
            <person name="Fang L."/>
            <person name="Zhang Z."/>
            <person name="Zhang Y."/>
            <person name="Huang X."/>
            <person name="Su Z."/>
            <person name="Tong W."/>
            <person name="Li J."/>
            <person name="Tong Z."/>
            <person name="Li S."/>
            <person name="Ye J."/>
            <person name="Wang L."/>
            <person name="Fang L."/>
            <person name="Lei T."/>
            <person name="Chen C."/>
            <person name="Chen H."/>
            <person name="Xu Z."/>
            <person name="Li H."/>
            <person name="Huang H."/>
            <person name="Zhang F."/>
            <person name="Xu H."/>
            <person name="Li N."/>
            <person name="Zhao C."/>
            <person name="Li S."/>
            <person name="Dong L."/>
            <person name="Huang Y."/>
            <person name="Li L."/>
            <person name="Xi Y."/>
            <person name="Qi Q."/>
            <person name="Li W."/>
            <person name="Zhang B."/>
            <person name="Hu W."/>
            <person name="Zhang Y."/>
            <person name="Tian X."/>
            <person name="Jiao Y."/>
            <person name="Liang X."/>
            <person name="Jin J."/>
            <person name="Gao L."/>
            <person name="Zheng W."/>
            <person name="Hao B."/>
            <person name="Liu S."/>
            <person name="Wang W."/>
            <person name="Yuan L."/>
            <person name="Cao M."/>
            <person name="McDermott J."/>
            <person name="Samudrala R."/>
            <person name="Wang J."/>
            <person name="Wong G.K."/>
            <person name="Yang H."/>
        </authorList>
    </citation>
    <scope>NUCLEOTIDE SEQUENCE [LARGE SCALE GENOMIC DNA]</scope>
    <source>
        <strain evidence="2">cv. 93-11</strain>
    </source>
</reference>
<accession>B8AZL3</accession>
<name>B8AZL3_ORYSI</name>
<sequence length="146" mass="14432">MIFGCLLICTDQEGNGVATAWAAPGGAAAGDSGSFGWRSIGGAARPVTAKPGTAQWRRCVAWWRRCMAGGGRHGGTGGGGVTAGGSGLVVGAKEATAAPGGGRGGAVLGDDGGGVLQIRATRLDLEGGWRWWLRQLAAAAEDKAAA</sequence>
<keyword evidence="2" id="KW-1185">Reference proteome</keyword>
<dbReference type="EMBL" id="CM000130">
    <property type="protein sequence ID" value="EEC79471.1"/>
    <property type="molecule type" value="Genomic_DNA"/>
</dbReference>
<dbReference type="AlphaFoldDB" id="B8AZL3"/>
<evidence type="ECO:0000313" key="2">
    <source>
        <dbReference type="Proteomes" id="UP000007015"/>
    </source>
</evidence>
<organism evidence="1 2">
    <name type="scientific">Oryza sativa subsp. indica</name>
    <name type="common">Rice</name>
    <dbReference type="NCBI Taxonomy" id="39946"/>
    <lineage>
        <taxon>Eukaryota</taxon>
        <taxon>Viridiplantae</taxon>
        <taxon>Streptophyta</taxon>
        <taxon>Embryophyta</taxon>
        <taxon>Tracheophyta</taxon>
        <taxon>Spermatophyta</taxon>
        <taxon>Magnoliopsida</taxon>
        <taxon>Liliopsida</taxon>
        <taxon>Poales</taxon>
        <taxon>Poaceae</taxon>
        <taxon>BOP clade</taxon>
        <taxon>Oryzoideae</taxon>
        <taxon>Oryzeae</taxon>
        <taxon>Oryzinae</taxon>
        <taxon>Oryza</taxon>
        <taxon>Oryza sativa</taxon>
    </lineage>
</organism>
<dbReference type="Gramene" id="BGIOSGA020121-TA">
    <property type="protein sequence ID" value="BGIOSGA020121-PA"/>
    <property type="gene ID" value="BGIOSGA020121"/>
</dbReference>
<proteinExistence type="predicted"/>
<dbReference type="HOGENOM" id="CLU_1780518_0_0_1"/>